<organism evidence="6">
    <name type="scientific">Xanthobacter polyaromaticivorans</name>
    <dbReference type="NCBI Taxonomy" id="225625"/>
    <lineage>
        <taxon>Bacteria</taxon>
        <taxon>Pseudomonadati</taxon>
        <taxon>Pseudomonadota</taxon>
        <taxon>Alphaproteobacteria</taxon>
        <taxon>Hyphomicrobiales</taxon>
        <taxon>Xanthobacteraceae</taxon>
        <taxon>Xanthobacter</taxon>
    </lineage>
</organism>
<accession>Q75W75</accession>
<sequence length="275" mass="28932">MCKWPVALVTGGGSGLGKAIVERFLAEGAKVAILDRSEERVQEVVAMFGGKVVGTSGDVRSMADNKAAVARCVEAFGKIDTLVGNAGVWDYNASIAGTSEEKLAEAIDELVGINLKGYILAAKAALPELYKTKGNAIFTVSNAGFYPGGGGVLYTASKHGVVGMIKQLAHEWAPHIRVNGVAPGGIGGISRGFPSLSQEGIRFSNLPLDDLMKQMLPLEKAFYASEYTGGYVFFANRKDNGPATGSVLNFDGGIGMRGFMSPNMGKELDEKFRGA</sequence>
<proteinExistence type="inferred from homology"/>
<dbReference type="Pfam" id="PF00106">
    <property type="entry name" value="adh_short"/>
    <property type="match status" value="1"/>
</dbReference>
<protein>
    <submittedName>
        <fullName evidence="6">Dihydrodiol dehydrogenase</fullName>
    </submittedName>
</protein>
<evidence type="ECO:0000313" key="6">
    <source>
        <dbReference type="EMBL" id="BAC98959.1"/>
    </source>
</evidence>
<evidence type="ECO:0000256" key="3">
    <source>
        <dbReference type="ARBA" id="ARBA00023002"/>
    </source>
</evidence>
<evidence type="ECO:0000256" key="2">
    <source>
        <dbReference type="ARBA" id="ARBA00022797"/>
    </source>
</evidence>
<keyword evidence="3" id="KW-0560">Oxidoreductase</keyword>
<dbReference type="InterPro" id="IPR047950">
    <property type="entry name" value="BphB-like_SDR"/>
</dbReference>
<dbReference type="NCBIfam" id="NF004849">
    <property type="entry name" value="PRK06200.1"/>
    <property type="match status" value="1"/>
</dbReference>
<keyword evidence="4" id="KW-0520">NAD</keyword>
<evidence type="ECO:0000256" key="4">
    <source>
        <dbReference type="ARBA" id="ARBA00023027"/>
    </source>
</evidence>
<evidence type="ECO:0000256" key="1">
    <source>
        <dbReference type="ARBA" id="ARBA00006484"/>
    </source>
</evidence>
<dbReference type="AlphaFoldDB" id="Q75W75"/>
<evidence type="ECO:0000256" key="5">
    <source>
        <dbReference type="RuleBase" id="RU000363"/>
    </source>
</evidence>
<dbReference type="EMBL" id="AB121977">
    <property type="protein sequence ID" value="BAC98959.1"/>
    <property type="molecule type" value="Genomic_DNA"/>
</dbReference>
<comment type="similarity">
    <text evidence="1 5">Belongs to the short-chain dehydrogenases/reductases (SDR) family.</text>
</comment>
<dbReference type="PANTHER" id="PTHR42760">
    <property type="entry name" value="SHORT-CHAIN DEHYDROGENASES/REDUCTASES FAMILY MEMBER"/>
    <property type="match status" value="1"/>
</dbReference>
<gene>
    <name evidence="6" type="primary">dbdD</name>
</gene>
<reference evidence="6" key="1">
    <citation type="journal article" date="2006" name="Appl. Microbiol. Biotechnol.">
        <title>Gene cloning and in vivo characterization of a dibenzothiophene dioxygenase from Xanthobacter polyaromaticivorans.</title>
        <authorList>
            <person name="Hirano S."/>
            <person name="Haruki M."/>
            <person name="Tkano K."/>
            <person name="Imanaka T."/>
            <person name="Morikawa M."/>
            <person name="Kanaya S."/>
        </authorList>
    </citation>
    <scope>NUCLEOTIDE SEQUENCE</scope>
    <source>
        <strain evidence="6">127W</strain>
    </source>
</reference>
<dbReference type="SUPFAM" id="SSF51735">
    <property type="entry name" value="NAD(P)-binding Rossmann-fold domains"/>
    <property type="match status" value="1"/>
</dbReference>
<keyword evidence="2" id="KW-0058">Aromatic hydrocarbons catabolism</keyword>
<dbReference type="InterPro" id="IPR036291">
    <property type="entry name" value="NAD(P)-bd_dom_sf"/>
</dbReference>
<dbReference type="PROSITE" id="PS00061">
    <property type="entry name" value="ADH_SHORT"/>
    <property type="match status" value="1"/>
</dbReference>
<dbReference type="PRINTS" id="PR00080">
    <property type="entry name" value="SDRFAMILY"/>
</dbReference>
<dbReference type="Gene3D" id="3.40.50.720">
    <property type="entry name" value="NAD(P)-binding Rossmann-like Domain"/>
    <property type="match status" value="1"/>
</dbReference>
<dbReference type="InterPro" id="IPR020904">
    <property type="entry name" value="Sc_DH/Rdtase_CS"/>
</dbReference>
<dbReference type="InterPro" id="IPR002347">
    <property type="entry name" value="SDR_fam"/>
</dbReference>
<name>Q75W75_9HYPH</name>
<dbReference type="CDD" id="cd05348">
    <property type="entry name" value="BphB-like_SDR_c"/>
    <property type="match status" value="1"/>
</dbReference>
<dbReference type="GO" id="GO:0016616">
    <property type="term" value="F:oxidoreductase activity, acting on the CH-OH group of donors, NAD or NADP as acceptor"/>
    <property type="evidence" value="ECO:0007669"/>
    <property type="project" value="TreeGrafter"/>
</dbReference>
<dbReference type="PRINTS" id="PR00081">
    <property type="entry name" value="GDHRDH"/>
</dbReference>